<dbReference type="AlphaFoldDB" id="A0A2I9CTD5"/>
<keyword evidence="2" id="KW-1185">Reference proteome</keyword>
<comment type="caution">
    <text evidence="1">The sequence shown here is derived from an EMBL/GenBank/DDBJ whole genome shotgun (WGS) entry which is preliminary data.</text>
</comment>
<protein>
    <submittedName>
        <fullName evidence="1">Uncharacterized protein</fullName>
    </submittedName>
</protein>
<gene>
    <name evidence="1" type="ORF">DAERI_030189</name>
</gene>
<accession>A0A2I9CTD5</accession>
<reference evidence="2" key="1">
    <citation type="submission" date="2018-01" db="EMBL/GenBank/DDBJ databases">
        <title>Draft Genome Sequence of the Radioresistant Bacterium Deinococcus aerius TR0125, Isolated from the Higher Atmosphere above Japan.</title>
        <authorList>
            <person name="Satoh K."/>
            <person name="Arai H."/>
            <person name="Sanzen T."/>
            <person name="Kawaguchi Y."/>
            <person name="Hayashi H."/>
            <person name="Yokobori S."/>
            <person name="Yamagishi A."/>
            <person name="Oono Y."/>
            <person name="Narumi I."/>
        </authorList>
    </citation>
    <scope>NUCLEOTIDE SEQUENCE [LARGE SCALE GENOMIC DNA]</scope>
    <source>
        <strain evidence="2">TR0125</strain>
    </source>
</reference>
<proteinExistence type="predicted"/>
<evidence type="ECO:0000313" key="2">
    <source>
        <dbReference type="Proteomes" id="UP000236569"/>
    </source>
</evidence>
<name>A0A2I9CTD5_9DEIO</name>
<organism evidence="1 2">
    <name type="scientific">Deinococcus aerius</name>
    <dbReference type="NCBI Taxonomy" id="200253"/>
    <lineage>
        <taxon>Bacteria</taxon>
        <taxon>Thermotogati</taxon>
        <taxon>Deinococcota</taxon>
        <taxon>Deinococci</taxon>
        <taxon>Deinococcales</taxon>
        <taxon>Deinococcaceae</taxon>
        <taxon>Deinococcus</taxon>
    </lineage>
</organism>
<sequence length="275" mass="30277">MGENAAVKPWLPALFLTSVALAGGAEVFVLPGLSLNARWIGRTADIGTVRGVPRADGPIFFFPTHVRAVLTRPGERWKPGYDTELPETYAAVYPVAGLLAQYPERGEPWNVRTQIDTLRALNSGRLRLNEVKWPLTLPFLPLRNANQSVTGAVRPFKTPAVQGIRYLAIYSQEDGVRFPREAVVYTFQGLSRDGRFYVTVQVPYAPASLPTRAELDRTRDYAVAPVPEASSGPAYAAYRRKVDAYRADLTGQLNAEDGAPGVRALDALVRSIRLR</sequence>
<evidence type="ECO:0000313" key="1">
    <source>
        <dbReference type="EMBL" id="GBF05023.1"/>
    </source>
</evidence>
<dbReference type="EMBL" id="BFAG01000003">
    <property type="protein sequence ID" value="GBF05023.1"/>
    <property type="molecule type" value="Genomic_DNA"/>
</dbReference>
<dbReference type="Proteomes" id="UP000236569">
    <property type="component" value="Unassembled WGS sequence"/>
</dbReference>